<dbReference type="InterPro" id="IPR048519">
    <property type="entry name" value="Gfd2/YDR514C-like_C"/>
</dbReference>
<dbReference type="EMBL" id="HG937692">
    <property type="protein sequence ID" value="CDP36068.1"/>
    <property type="molecule type" value="Genomic_DNA"/>
</dbReference>
<dbReference type="PANTHER" id="PTHR28083">
    <property type="entry name" value="GOOD FOR FULL DBP5 ACTIVITY PROTEIN 2"/>
    <property type="match status" value="1"/>
</dbReference>
<feature type="compositionally biased region" description="Polar residues" evidence="1">
    <location>
        <begin position="37"/>
        <end position="48"/>
    </location>
</feature>
<dbReference type="Pfam" id="PF21762">
    <property type="entry name" value="DEDDh_C"/>
    <property type="match status" value="1"/>
</dbReference>
<dbReference type="SUPFAM" id="SSF53098">
    <property type="entry name" value="Ribonuclease H-like"/>
    <property type="match status" value="1"/>
</dbReference>
<dbReference type="GO" id="GO:0005634">
    <property type="term" value="C:nucleus"/>
    <property type="evidence" value="ECO:0007669"/>
    <property type="project" value="TreeGrafter"/>
</dbReference>
<feature type="domain" description="Gfd2/YDR514C-like C-terminal" evidence="2">
    <location>
        <begin position="147"/>
        <end position="323"/>
    </location>
</feature>
<organism evidence="3">
    <name type="scientific">Blastobotrys adeninivorans</name>
    <name type="common">Yeast</name>
    <name type="synonym">Arxula adeninivorans</name>
    <dbReference type="NCBI Taxonomy" id="409370"/>
    <lineage>
        <taxon>Eukaryota</taxon>
        <taxon>Fungi</taxon>
        <taxon>Dikarya</taxon>
        <taxon>Ascomycota</taxon>
        <taxon>Saccharomycotina</taxon>
        <taxon>Dipodascomycetes</taxon>
        <taxon>Dipodascales</taxon>
        <taxon>Trichomonascaceae</taxon>
        <taxon>Blastobotrys</taxon>
    </lineage>
</organism>
<evidence type="ECO:0000313" key="3">
    <source>
        <dbReference type="EMBL" id="CDP36068.1"/>
    </source>
</evidence>
<evidence type="ECO:0000259" key="2">
    <source>
        <dbReference type="Pfam" id="PF21762"/>
    </source>
</evidence>
<name>A0A060T532_BLAAD</name>
<dbReference type="InterPro" id="IPR040151">
    <property type="entry name" value="Gfd2/YDR514C-like"/>
</dbReference>
<dbReference type="AlphaFoldDB" id="A0A060T532"/>
<reference evidence="3" key="2">
    <citation type="submission" date="2014-06" db="EMBL/GenBank/DDBJ databases">
        <title>The complete genome of Blastobotrys (Arxula) adeninivorans LS3 - a yeast of biotechnological interest.</title>
        <authorList>
            <person name="Kunze G."/>
            <person name="Gaillardin C."/>
            <person name="Czernicka M."/>
            <person name="Durrens P."/>
            <person name="Martin T."/>
            <person name="Boer E."/>
            <person name="Gabaldon T."/>
            <person name="Cruz J."/>
            <person name="Talla E."/>
            <person name="Marck C."/>
            <person name="Goffeau A."/>
            <person name="Barbe V."/>
            <person name="Baret P."/>
            <person name="Baronian K."/>
            <person name="Beier S."/>
            <person name="Bleykasten C."/>
            <person name="Bode R."/>
            <person name="Casaregola S."/>
            <person name="Despons L."/>
            <person name="Fairhead C."/>
            <person name="Giersberg M."/>
            <person name="Gierski P."/>
            <person name="Hahnel U."/>
            <person name="Hartmann A."/>
            <person name="Jankowska D."/>
            <person name="Jubin C."/>
            <person name="Jung P."/>
            <person name="Lafontaine I."/>
            <person name="Leh-Louis V."/>
            <person name="Lemaire M."/>
            <person name="Marcet-Houben M."/>
            <person name="Mascher M."/>
            <person name="Morel G."/>
            <person name="Richard G.-F."/>
            <person name="Riechen J."/>
            <person name="Sacerdot C."/>
            <person name="Sarkar A."/>
            <person name="Savel G."/>
            <person name="Schacherer J."/>
            <person name="Sherman D."/>
            <person name="Straub M.-L."/>
            <person name="Stein N."/>
            <person name="Thierry A."/>
            <person name="Trautwein-Schult A."/>
            <person name="Westhof E."/>
            <person name="Worch S."/>
            <person name="Dujon B."/>
            <person name="Souciet J.-L."/>
            <person name="Wincker P."/>
            <person name="Scholz U."/>
            <person name="Neuveglise N."/>
        </authorList>
    </citation>
    <scope>NUCLEOTIDE SEQUENCE</scope>
    <source>
        <strain evidence="3">LS3</strain>
    </source>
</reference>
<protein>
    <submittedName>
        <fullName evidence="3">ARAD1B04576p</fullName>
    </submittedName>
</protein>
<gene>
    <name evidence="3" type="ORF">GNLVRS02_ARAD1B04576g</name>
</gene>
<proteinExistence type="predicted"/>
<dbReference type="PhylomeDB" id="A0A060T532"/>
<feature type="region of interest" description="Disordered" evidence="1">
    <location>
        <begin position="96"/>
        <end position="118"/>
    </location>
</feature>
<reference evidence="3" key="1">
    <citation type="submission" date="2014-02" db="EMBL/GenBank/DDBJ databases">
        <authorList>
            <person name="Genoscope - CEA"/>
        </authorList>
    </citation>
    <scope>NUCLEOTIDE SEQUENCE</scope>
    <source>
        <strain evidence="3">LS3</strain>
    </source>
</reference>
<accession>A0A060T532</accession>
<dbReference type="InterPro" id="IPR036397">
    <property type="entry name" value="RNaseH_sf"/>
</dbReference>
<feature type="region of interest" description="Disordered" evidence="1">
    <location>
        <begin position="16"/>
        <end position="66"/>
    </location>
</feature>
<dbReference type="InterPro" id="IPR012337">
    <property type="entry name" value="RNaseH-like_sf"/>
</dbReference>
<dbReference type="PANTHER" id="PTHR28083:SF1">
    <property type="entry name" value="GOOD FOR FULL DBP5 ACTIVITY PROTEIN 2"/>
    <property type="match status" value="1"/>
</dbReference>
<sequence length="374" mass="41863">MLNRSRLLMTIAKSAKHSRSRRRYSAARNGIGRGSAMNGQENSLTSALTKKKADQRTKPAKFGTNVTGNVTGGIRLATNGATQGAANGTKKAVANEVADEPQMSDLKGEAENEAEEDPANMLPTKEEKRGMEMIAKGQKWINSQKTIFLSIDVECWERDNKKLTEFGVAVYDPEENRADSRYPEIRCTHLIVQEHVRMTNGRYVSDNKHNFSFGRSLVMPNQQCEKTLSSIIDHYVQLAEKRGPGHQVVYVGHGFGADLDFLKHGGYNVPQLPVMDTMVAWKACRGIRFAALSTILNFLRIPHGLLHNAGNDAYHTLQVMLRICDPQYRKLKGLDEVPVHVPSEFVQKRTRVEKSSVVCRNSKQALDLFFSYGR</sequence>
<dbReference type="GO" id="GO:0003676">
    <property type="term" value="F:nucleic acid binding"/>
    <property type="evidence" value="ECO:0007669"/>
    <property type="project" value="InterPro"/>
</dbReference>
<evidence type="ECO:0000256" key="1">
    <source>
        <dbReference type="SAM" id="MobiDB-lite"/>
    </source>
</evidence>
<feature type="compositionally biased region" description="Basic residues" evidence="1">
    <location>
        <begin position="16"/>
        <end position="25"/>
    </location>
</feature>
<dbReference type="Gene3D" id="3.30.420.10">
    <property type="entry name" value="Ribonuclease H-like superfamily/Ribonuclease H"/>
    <property type="match status" value="1"/>
</dbReference>